<keyword evidence="2" id="KW-1185">Reference proteome</keyword>
<reference evidence="1 2" key="1">
    <citation type="submission" date="2022-02" db="EMBL/GenBank/DDBJ databases">
        <title>Genomic structural plasticity of rodent-associated Bartonella in nature.</title>
        <authorList>
            <person name="Sousa K.C.M."/>
            <person name="Gutierrez R."/>
            <person name="Yahalomi D."/>
            <person name="Shalit T."/>
            <person name="Markus B."/>
            <person name="Nachum-Biala Y."/>
            <person name="Hawlena H."/>
            <person name="Marcos-Hadad E."/>
            <person name="Hazkani-Covo E."/>
            <person name="Neves H.R."/>
            <person name="Covo S."/>
            <person name="Harrus S."/>
        </authorList>
    </citation>
    <scope>NUCLEOTIDE SEQUENCE [LARGE SCALE GENOMIC DNA]</scope>
    <source>
        <strain evidence="1 2">B35_1_2</strain>
    </source>
</reference>
<evidence type="ECO:0000313" key="2">
    <source>
        <dbReference type="Proteomes" id="UP000829580"/>
    </source>
</evidence>
<organism evidence="1 2">
    <name type="scientific">Bartonella krasnovii</name>
    <dbReference type="NCBI Taxonomy" id="2267275"/>
    <lineage>
        <taxon>Bacteria</taxon>
        <taxon>Pseudomonadati</taxon>
        <taxon>Pseudomonadota</taxon>
        <taxon>Alphaproteobacteria</taxon>
        <taxon>Hyphomicrobiales</taxon>
        <taxon>Bartonellaceae</taxon>
        <taxon>Bartonella</taxon>
    </lineage>
</organism>
<dbReference type="Proteomes" id="UP000829580">
    <property type="component" value="Chromosome"/>
</dbReference>
<proteinExistence type="predicted"/>
<evidence type="ECO:0000313" key="1">
    <source>
        <dbReference type="EMBL" id="UNF28820.1"/>
    </source>
</evidence>
<dbReference type="RefSeq" id="WP_167309314.1">
    <property type="nucleotide sequence ID" value="NZ_CP031844.2"/>
</dbReference>
<dbReference type="GeneID" id="71062352"/>
<dbReference type="InterPro" id="IPR013785">
    <property type="entry name" value="Aldolase_TIM"/>
</dbReference>
<protein>
    <submittedName>
        <fullName evidence="1">Uncharacterized protein</fullName>
    </submittedName>
</protein>
<accession>A0ABY3VZQ8</accession>
<name>A0ABY3VZQ8_9HYPH</name>
<dbReference type="SUPFAM" id="SSF51569">
    <property type="entry name" value="Aldolase"/>
    <property type="match status" value="1"/>
</dbReference>
<dbReference type="Gene3D" id="3.20.20.70">
    <property type="entry name" value="Aldolase class I"/>
    <property type="match status" value="1"/>
</dbReference>
<dbReference type="EMBL" id="CP093033">
    <property type="protein sequence ID" value="UNF28820.1"/>
    <property type="molecule type" value="Genomic_DNA"/>
</dbReference>
<gene>
    <name evidence="1" type="ORF">MNL13_06315</name>
</gene>
<sequence length="47" mass="5386">MLKNLDIPLRDGGYRNPFSFSRDDIIKYIKNLTATQIEYIEIGAPKG</sequence>